<evidence type="ECO:0000256" key="13">
    <source>
        <dbReference type="SAM" id="Phobius"/>
    </source>
</evidence>
<keyword evidence="14" id="KW-1185">Reference proteome</keyword>
<name>A0AAF3EVZ6_9BILA</name>
<evidence type="ECO:0000256" key="4">
    <source>
        <dbReference type="ARBA" id="ARBA00022448"/>
    </source>
</evidence>
<keyword evidence="10" id="KW-0496">Mitochondrion</keyword>
<keyword evidence="9" id="KW-0811">Translocation</keyword>
<evidence type="ECO:0000256" key="8">
    <source>
        <dbReference type="ARBA" id="ARBA00022989"/>
    </source>
</evidence>
<evidence type="ECO:0000313" key="14">
    <source>
        <dbReference type="Proteomes" id="UP000887575"/>
    </source>
</evidence>
<evidence type="ECO:0000256" key="1">
    <source>
        <dbReference type="ARBA" id="ARBA00004572"/>
    </source>
</evidence>
<sequence>MSAIDWEHVPDEELEETLWERFEGLSEMFPSFLQKFVTGTVDWTKWSASTGFWLTRNAVWIAATSSLILFMPYIIEKERSDLEKTQVAQQRQLLLGPAAAVQAAKSPQQH</sequence>
<dbReference type="Proteomes" id="UP000887575">
    <property type="component" value="Unassembled WGS sequence"/>
</dbReference>
<dbReference type="PANTHER" id="PTHR12504:SF0">
    <property type="entry name" value="MITOCHONDRIAL IMPORT RECEPTOR SUBUNIT TOM22 HOMOLOG"/>
    <property type="match status" value="1"/>
</dbReference>
<keyword evidence="4" id="KW-0813">Transport</keyword>
<reference evidence="15" key="1">
    <citation type="submission" date="2024-02" db="UniProtKB">
        <authorList>
            <consortium name="WormBaseParasite"/>
        </authorList>
    </citation>
    <scope>IDENTIFICATION</scope>
</reference>
<keyword evidence="12" id="KW-0675">Receptor</keyword>
<evidence type="ECO:0000313" key="15">
    <source>
        <dbReference type="WBParaSite" id="MBELARI_LOCUS18345"/>
    </source>
</evidence>
<dbReference type="GO" id="GO:0006886">
    <property type="term" value="P:intracellular protein transport"/>
    <property type="evidence" value="ECO:0007669"/>
    <property type="project" value="InterPro"/>
</dbReference>
<dbReference type="InterPro" id="IPR005683">
    <property type="entry name" value="Tom22"/>
</dbReference>
<organism evidence="14 15">
    <name type="scientific">Mesorhabditis belari</name>
    <dbReference type="NCBI Taxonomy" id="2138241"/>
    <lineage>
        <taxon>Eukaryota</taxon>
        <taxon>Metazoa</taxon>
        <taxon>Ecdysozoa</taxon>
        <taxon>Nematoda</taxon>
        <taxon>Chromadorea</taxon>
        <taxon>Rhabditida</taxon>
        <taxon>Rhabditina</taxon>
        <taxon>Rhabditomorpha</taxon>
        <taxon>Rhabditoidea</taxon>
        <taxon>Rhabditidae</taxon>
        <taxon>Mesorhabditinae</taxon>
        <taxon>Mesorhabditis</taxon>
    </lineage>
</organism>
<feature type="transmembrane region" description="Helical" evidence="13">
    <location>
        <begin position="58"/>
        <end position="75"/>
    </location>
</feature>
<evidence type="ECO:0000256" key="11">
    <source>
        <dbReference type="ARBA" id="ARBA00023136"/>
    </source>
</evidence>
<evidence type="ECO:0000256" key="2">
    <source>
        <dbReference type="ARBA" id="ARBA00009874"/>
    </source>
</evidence>
<dbReference type="WBParaSite" id="MBELARI_LOCUS18345">
    <property type="protein sequence ID" value="MBELARI_LOCUS18345"/>
    <property type="gene ID" value="MBELARI_LOCUS18345"/>
</dbReference>
<evidence type="ECO:0000256" key="6">
    <source>
        <dbReference type="ARBA" id="ARBA00022787"/>
    </source>
</evidence>
<proteinExistence type="inferred from homology"/>
<keyword evidence="5 13" id="KW-0812">Transmembrane</keyword>
<keyword evidence="8 13" id="KW-1133">Transmembrane helix</keyword>
<evidence type="ECO:0000256" key="9">
    <source>
        <dbReference type="ARBA" id="ARBA00023010"/>
    </source>
</evidence>
<evidence type="ECO:0000256" key="12">
    <source>
        <dbReference type="ARBA" id="ARBA00023170"/>
    </source>
</evidence>
<dbReference type="PANTHER" id="PTHR12504">
    <property type="entry name" value="MITOCHONDRIAL IMPORT RECEPTOR SUBUNIT TOM22"/>
    <property type="match status" value="1"/>
</dbReference>
<evidence type="ECO:0000256" key="5">
    <source>
        <dbReference type="ARBA" id="ARBA00022692"/>
    </source>
</evidence>
<evidence type="ECO:0000256" key="3">
    <source>
        <dbReference type="ARBA" id="ARBA00016229"/>
    </source>
</evidence>
<keyword evidence="11 13" id="KW-0472">Membrane</keyword>
<dbReference type="CDD" id="cd22884">
    <property type="entry name" value="TOM22"/>
    <property type="match status" value="1"/>
</dbReference>
<dbReference type="AlphaFoldDB" id="A0AAF3EVZ6"/>
<evidence type="ECO:0000256" key="10">
    <source>
        <dbReference type="ARBA" id="ARBA00023128"/>
    </source>
</evidence>
<comment type="similarity">
    <text evidence="2">Belongs to the Tom22 family.</text>
</comment>
<protein>
    <recommendedName>
        <fullName evidence="3">Mitochondrial import receptor subunit TOM22 homolog</fullName>
    </recommendedName>
</protein>
<keyword evidence="7" id="KW-0653">Protein transport</keyword>
<comment type="subcellular location">
    <subcellularLocation>
        <location evidence="1">Mitochondrion outer membrane</location>
        <topology evidence="1">Single-pass membrane protein</topology>
    </subcellularLocation>
</comment>
<dbReference type="GO" id="GO:0005741">
    <property type="term" value="C:mitochondrial outer membrane"/>
    <property type="evidence" value="ECO:0007669"/>
    <property type="project" value="UniProtKB-SubCell"/>
</dbReference>
<accession>A0AAF3EVZ6</accession>
<keyword evidence="6" id="KW-1000">Mitochondrion outer membrane</keyword>
<evidence type="ECO:0000256" key="7">
    <source>
        <dbReference type="ARBA" id="ARBA00022927"/>
    </source>
</evidence>
<dbReference type="Pfam" id="PF04281">
    <property type="entry name" value="Tom22"/>
    <property type="match status" value="1"/>
</dbReference>